<evidence type="ECO:0000259" key="5">
    <source>
        <dbReference type="Pfam" id="PF02746"/>
    </source>
</evidence>
<keyword evidence="4" id="KW-0460">Magnesium</keyword>
<comment type="caution">
    <text evidence="7">The sequence shown here is derived from an EMBL/GenBank/DDBJ whole genome shotgun (WGS) entry which is preliminary data.</text>
</comment>
<sequence length="374" mass="39844">MKIDRIELFQVDLPYSGGTYHLSGGRTYESFDASIVKITADDGTTGWGESTPFGATWIAAHALGARAGIAELAPALLGRDPRRVDRNFDLMDATLVGHNHAKTPLDIACWDIFGKSVGLPVYELLGGGTGTPMAMISSIHAGDPEEMRARVADHRARGYRGHSIKVGTPDSEGGPALDAERIIACLADRQPGEFFLVDANGGMTPESVLRMLAMLPSGLDIVIEAPCATWRETMSVRQRCPYPIVVNELIQQDEDVTWAIAQDAADGIGLKISKSGGLTPGRRQRDIARAAGLTVSVQDTVGSMIAFAGIAQLGATVPEKLLRCILNTADMVTLKTAEFDFIQRDGGILPPEAPGLGITVNEEVLGEPVAVWGD</sequence>
<accession>A0A939KLL7</accession>
<dbReference type="PANTHER" id="PTHR48080">
    <property type="entry name" value="D-GALACTONATE DEHYDRATASE-RELATED"/>
    <property type="match status" value="1"/>
</dbReference>
<dbReference type="GO" id="GO:0006518">
    <property type="term" value="P:peptide metabolic process"/>
    <property type="evidence" value="ECO:0007669"/>
    <property type="project" value="UniProtKB-ARBA"/>
</dbReference>
<gene>
    <name evidence="7" type="ORF">J1902_04700</name>
</gene>
<dbReference type="SUPFAM" id="SSF54826">
    <property type="entry name" value="Enolase N-terminal domain-like"/>
    <property type="match status" value="1"/>
</dbReference>
<dbReference type="Pfam" id="PF13378">
    <property type="entry name" value="MR_MLE_C"/>
    <property type="match status" value="1"/>
</dbReference>
<dbReference type="GO" id="GO:0000287">
    <property type="term" value="F:magnesium ion binding"/>
    <property type="evidence" value="ECO:0007669"/>
    <property type="project" value="UniProtKB-ARBA"/>
</dbReference>
<dbReference type="InterPro" id="IPR013341">
    <property type="entry name" value="Mandelate_racemase_N_dom"/>
</dbReference>
<feature type="domain" description="Enolase C-terminal" evidence="6">
    <location>
        <begin position="146"/>
        <end position="364"/>
    </location>
</feature>
<evidence type="ECO:0000256" key="4">
    <source>
        <dbReference type="ARBA" id="ARBA00022842"/>
    </source>
</evidence>
<dbReference type="AlphaFoldDB" id="A0A939KLL7"/>
<dbReference type="SUPFAM" id="SSF51604">
    <property type="entry name" value="Enolase C-terminal domain-like"/>
    <property type="match status" value="1"/>
</dbReference>
<comment type="similarity">
    <text evidence="2">Belongs to the mandelate racemase/muconate lactonizing enzyme family.</text>
</comment>
<feature type="domain" description="Mandelate racemase/muconate lactonizing enzyme N-terminal" evidence="5">
    <location>
        <begin position="33"/>
        <end position="126"/>
    </location>
</feature>
<protein>
    <submittedName>
        <fullName evidence="7">Mandelate racemase/muconate lactonizing enzyme family protein</fullName>
    </submittedName>
</protein>
<dbReference type="EMBL" id="JAFNLL010000007">
    <property type="protein sequence ID" value="MBO1267286.1"/>
    <property type="molecule type" value="Genomic_DNA"/>
</dbReference>
<keyword evidence="3" id="KW-0479">Metal-binding</keyword>
<dbReference type="InterPro" id="IPR029065">
    <property type="entry name" value="Enolase_C-like"/>
</dbReference>
<dbReference type="PANTHER" id="PTHR48080:SF3">
    <property type="entry name" value="ENOLASE SUPERFAMILY MEMBER DDB_G0284701"/>
    <property type="match status" value="1"/>
</dbReference>
<reference evidence="7" key="1">
    <citation type="submission" date="2021-03" db="EMBL/GenBank/DDBJ databases">
        <title>A new species, PO-11, isolated from a karst cave deposit.</title>
        <authorList>
            <person name="Zhaoxiaoyong W."/>
        </authorList>
    </citation>
    <scope>NUCLEOTIDE SEQUENCE</scope>
    <source>
        <strain evidence="7">PO-11</strain>
    </source>
</reference>
<evidence type="ECO:0000256" key="2">
    <source>
        <dbReference type="ARBA" id="ARBA00008031"/>
    </source>
</evidence>
<dbReference type="Gene3D" id="3.30.390.10">
    <property type="entry name" value="Enolase-like, N-terminal domain"/>
    <property type="match status" value="1"/>
</dbReference>
<name>A0A939KLL7_9MICC</name>
<dbReference type="RefSeq" id="WP_207615083.1">
    <property type="nucleotide sequence ID" value="NZ_JAFNLL010000007.1"/>
</dbReference>
<dbReference type="InterPro" id="IPR029017">
    <property type="entry name" value="Enolase-like_N"/>
</dbReference>
<dbReference type="SFLD" id="SFLDS00001">
    <property type="entry name" value="Enolase"/>
    <property type="match status" value="1"/>
</dbReference>
<dbReference type="InterPro" id="IPR036849">
    <property type="entry name" value="Enolase-like_C_sf"/>
</dbReference>
<evidence type="ECO:0000259" key="6">
    <source>
        <dbReference type="Pfam" id="PF13378"/>
    </source>
</evidence>
<keyword evidence="8" id="KW-1185">Reference proteome</keyword>
<evidence type="ECO:0000313" key="7">
    <source>
        <dbReference type="EMBL" id="MBO1267286.1"/>
    </source>
</evidence>
<evidence type="ECO:0000256" key="3">
    <source>
        <dbReference type="ARBA" id="ARBA00022723"/>
    </source>
</evidence>
<dbReference type="GO" id="GO:0016854">
    <property type="term" value="F:racemase and epimerase activity"/>
    <property type="evidence" value="ECO:0007669"/>
    <property type="project" value="UniProtKB-ARBA"/>
</dbReference>
<dbReference type="FunFam" id="3.30.390.10:FF:000009">
    <property type="entry name" value="Hydrophobic dipeptide epimerase"/>
    <property type="match status" value="1"/>
</dbReference>
<dbReference type="InterPro" id="IPR034593">
    <property type="entry name" value="DgoD-like"/>
</dbReference>
<dbReference type="Proteomes" id="UP000664164">
    <property type="component" value="Unassembled WGS sequence"/>
</dbReference>
<proteinExistence type="inferred from homology"/>
<comment type="cofactor">
    <cofactor evidence="1">
        <name>Mg(2+)</name>
        <dbReference type="ChEBI" id="CHEBI:18420"/>
    </cofactor>
</comment>
<dbReference type="Gene3D" id="3.20.20.120">
    <property type="entry name" value="Enolase-like C-terminal domain"/>
    <property type="match status" value="1"/>
</dbReference>
<dbReference type="Pfam" id="PF02746">
    <property type="entry name" value="MR_MLE_N"/>
    <property type="match status" value="1"/>
</dbReference>
<evidence type="ECO:0000256" key="1">
    <source>
        <dbReference type="ARBA" id="ARBA00001946"/>
    </source>
</evidence>
<organism evidence="7 8">
    <name type="scientific">Arthrobacter cavernae</name>
    <dbReference type="NCBI Taxonomy" id="2817681"/>
    <lineage>
        <taxon>Bacteria</taxon>
        <taxon>Bacillati</taxon>
        <taxon>Actinomycetota</taxon>
        <taxon>Actinomycetes</taxon>
        <taxon>Micrococcales</taxon>
        <taxon>Micrococcaceae</taxon>
        <taxon>Arthrobacter</taxon>
    </lineage>
</organism>
<evidence type="ECO:0000313" key="8">
    <source>
        <dbReference type="Proteomes" id="UP000664164"/>
    </source>
</evidence>